<sequence>MLIRRWAAGSEPIPAVVADWLEILAATHLANPVPEPDAWKQLAA</sequence>
<dbReference type="EMBL" id="JACHXV010000028">
    <property type="protein sequence ID" value="MBB3175371.1"/>
    <property type="molecule type" value="Genomic_DNA"/>
</dbReference>
<dbReference type="RefSeq" id="WP_256124375.1">
    <property type="nucleotide sequence ID" value="NZ_JABXXQ010000316.1"/>
</dbReference>
<accession>A0A839V7G6</accession>
<organism evidence="1 2">
    <name type="scientific">Endobacter medicaginis</name>
    <dbReference type="NCBI Taxonomy" id="1181271"/>
    <lineage>
        <taxon>Bacteria</taxon>
        <taxon>Pseudomonadati</taxon>
        <taxon>Pseudomonadota</taxon>
        <taxon>Alphaproteobacteria</taxon>
        <taxon>Acetobacterales</taxon>
        <taxon>Acetobacteraceae</taxon>
        <taxon>Endobacter</taxon>
    </lineage>
</organism>
<gene>
    <name evidence="1" type="ORF">FHR90_003226</name>
</gene>
<comment type="caution">
    <text evidence="1">The sequence shown here is derived from an EMBL/GenBank/DDBJ whole genome shotgun (WGS) entry which is preliminary data.</text>
</comment>
<name>A0A839V7G6_9PROT</name>
<evidence type="ECO:0000313" key="2">
    <source>
        <dbReference type="Proteomes" id="UP000557688"/>
    </source>
</evidence>
<keyword evidence="2" id="KW-1185">Reference proteome</keyword>
<dbReference type="AlphaFoldDB" id="A0A839V7G6"/>
<evidence type="ECO:0000313" key="1">
    <source>
        <dbReference type="EMBL" id="MBB3175371.1"/>
    </source>
</evidence>
<protein>
    <submittedName>
        <fullName evidence="1">Uncharacterized protein</fullName>
    </submittedName>
</protein>
<reference evidence="1 2" key="1">
    <citation type="submission" date="2020-08" db="EMBL/GenBank/DDBJ databases">
        <title>Genomic Encyclopedia of Type Strains, Phase III (KMG-III): the genomes of soil and plant-associated and newly described type strains.</title>
        <authorList>
            <person name="Whitman W."/>
        </authorList>
    </citation>
    <scope>NUCLEOTIDE SEQUENCE [LARGE SCALE GENOMIC DNA]</scope>
    <source>
        <strain evidence="1 2">CECT 8088</strain>
    </source>
</reference>
<proteinExistence type="predicted"/>
<dbReference type="Proteomes" id="UP000557688">
    <property type="component" value="Unassembled WGS sequence"/>
</dbReference>